<evidence type="ECO:0000256" key="3">
    <source>
        <dbReference type="ARBA" id="ARBA00024344"/>
    </source>
</evidence>
<dbReference type="Gene3D" id="1.20.1260.10">
    <property type="match status" value="1"/>
</dbReference>
<keyword evidence="4" id="KW-0167">Capsid protein</keyword>
<comment type="caution">
    <text evidence="4">The sequence shown here is derived from an EMBL/GenBank/DDBJ whole genome shotgun (WGS) entry which is preliminary data.</text>
</comment>
<evidence type="ECO:0000313" key="4">
    <source>
        <dbReference type="EMBL" id="MCX7570953.1"/>
    </source>
</evidence>
<name>A0ABT3X4Q7_9BACL</name>
<evidence type="ECO:0000256" key="2">
    <source>
        <dbReference type="ARBA" id="ARBA00024325"/>
    </source>
</evidence>
<gene>
    <name evidence="4" type="ORF">OS242_13470</name>
</gene>
<proteinExistence type="inferred from homology"/>
<keyword evidence="4" id="KW-0946">Virion</keyword>
<dbReference type="PANTHER" id="PTHR39183:SF1">
    <property type="entry name" value="SPORE COAT PROTEIN F-LIKE PROTEIN YHCQ"/>
    <property type="match status" value="1"/>
</dbReference>
<dbReference type="Proteomes" id="UP001208017">
    <property type="component" value="Unassembled WGS sequence"/>
</dbReference>
<dbReference type="PANTHER" id="PTHR39183">
    <property type="entry name" value="SPORE COAT PROTEIN F-LIKE PROTEIN YHCQ"/>
    <property type="match status" value="1"/>
</dbReference>
<comment type="subcellular location">
    <subcellularLocation>
        <location evidence="2">Spore coat</location>
    </subcellularLocation>
</comment>
<accession>A0ABT3X4Q7</accession>
<dbReference type="Pfam" id="PF07875">
    <property type="entry name" value="Coat_F"/>
    <property type="match status" value="1"/>
</dbReference>
<dbReference type="InterPro" id="IPR012851">
    <property type="entry name" value="Spore_coat_CotF-like"/>
</dbReference>
<keyword evidence="1" id="KW-0749">Sporulation</keyword>
<protein>
    <submittedName>
        <fullName evidence="4">Spore coat protein</fullName>
    </submittedName>
</protein>
<sequence length="181" mass="20420">MPFGAHEAMEVHEILNEKICMIDHLQTYSDQATDPTLIDLISRHRNHAIRAYNELVAYTHDMTAVTPIEVQFSQVTSPGGIQYGLRNPAPQSPMDVQLGQFYDAQIARSVLLAHKNSAKNHMAASLECADPYVRQMLLNGATACNYQAYEVFEYMNARGLYQVPTMSDHTAKTFLHAYQTR</sequence>
<evidence type="ECO:0000313" key="5">
    <source>
        <dbReference type="Proteomes" id="UP001208017"/>
    </source>
</evidence>
<organism evidence="4 5">
    <name type="scientific">Tumebacillus lacus</name>
    <dbReference type="NCBI Taxonomy" id="2995335"/>
    <lineage>
        <taxon>Bacteria</taxon>
        <taxon>Bacillati</taxon>
        <taxon>Bacillota</taxon>
        <taxon>Bacilli</taxon>
        <taxon>Bacillales</taxon>
        <taxon>Alicyclobacillaceae</taxon>
        <taxon>Tumebacillus</taxon>
    </lineage>
</organism>
<keyword evidence="5" id="KW-1185">Reference proteome</keyword>
<reference evidence="4 5" key="1">
    <citation type="submission" date="2022-11" db="EMBL/GenBank/DDBJ databases">
        <title>Study of microbial diversity in lake waters.</title>
        <authorList>
            <person name="Zhang J."/>
        </authorList>
    </citation>
    <scope>NUCLEOTIDE SEQUENCE [LARGE SCALE GENOMIC DNA]</scope>
    <source>
        <strain evidence="4 5">DT12</strain>
    </source>
</reference>
<dbReference type="InterPro" id="IPR012347">
    <property type="entry name" value="Ferritin-like"/>
</dbReference>
<evidence type="ECO:0000256" key="1">
    <source>
        <dbReference type="ARBA" id="ARBA00022969"/>
    </source>
</evidence>
<dbReference type="RefSeq" id="WP_267152197.1">
    <property type="nucleotide sequence ID" value="NZ_JAPMLT010000007.1"/>
</dbReference>
<comment type="similarity">
    <text evidence="3">Belongs to the CotF family.</text>
</comment>
<dbReference type="EMBL" id="JAPMLT010000007">
    <property type="protein sequence ID" value="MCX7570953.1"/>
    <property type="molecule type" value="Genomic_DNA"/>
</dbReference>